<dbReference type="Proteomes" id="UP001589810">
    <property type="component" value="Unassembled WGS sequence"/>
</dbReference>
<evidence type="ECO:0000313" key="2">
    <source>
        <dbReference type="Proteomes" id="UP001589810"/>
    </source>
</evidence>
<evidence type="ECO:0000313" key="1">
    <source>
        <dbReference type="EMBL" id="MFC0544122.1"/>
    </source>
</evidence>
<protein>
    <submittedName>
        <fullName evidence="1">Uncharacterized protein</fullName>
    </submittedName>
</protein>
<proteinExistence type="predicted"/>
<comment type="caution">
    <text evidence="1">The sequence shown here is derived from an EMBL/GenBank/DDBJ whole genome shotgun (WGS) entry which is preliminary data.</text>
</comment>
<reference evidence="1 2" key="1">
    <citation type="submission" date="2024-09" db="EMBL/GenBank/DDBJ databases">
        <authorList>
            <person name="Sun Q."/>
            <person name="Mori K."/>
        </authorList>
    </citation>
    <scope>NUCLEOTIDE SEQUENCE [LARGE SCALE GENOMIC DNA]</scope>
    <source>
        <strain evidence="1 2">TBRC 1432</strain>
    </source>
</reference>
<organism evidence="1 2">
    <name type="scientific">Kutzneria chonburiensis</name>
    <dbReference type="NCBI Taxonomy" id="1483604"/>
    <lineage>
        <taxon>Bacteria</taxon>
        <taxon>Bacillati</taxon>
        <taxon>Actinomycetota</taxon>
        <taxon>Actinomycetes</taxon>
        <taxon>Pseudonocardiales</taxon>
        <taxon>Pseudonocardiaceae</taxon>
        <taxon>Kutzneria</taxon>
    </lineage>
</organism>
<name>A0ABV6MVL2_9PSEU</name>
<gene>
    <name evidence="1" type="ORF">ACFFH7_21640</name>
</gene>
<keyword evidence="2" id="KW-1185">Reference proteome</keyword>
<dbReference type="RefSeq" id="WP_273935606.1">
    <property type="nucleotide sequence ID" value="NZ_CP097263.1"/>
</dbReference>
<accession>A0ABV6MVL2</accession>
<dbReference type="EMBL" id="JBHLUD010000007">
    <property type="protein sequence ID" value="MFC0544122.1"/>
    <property type="molecule type" value="Genomic_DNA"/>
</dbReference>
<sequence>MIGTVIEAADIGRALRDNSDEVHAIACALVSDLAAATADRTVRSRLAMRAAVHHNGFVKLVVVDTDEWDSLSLQGFRLVLHVWDPAVAPHSVEEIHNHRWRFASVLLCGALKWEHFHEYDGVDEPIPCLEYEYRSPGRDTGYRLRPRGPVTLARQFVALAGVGARSMMTVSQIHRVEPVVDTLSATLFLQFPVERTWTRVFVESWRPASTATRSLRRPASTELAGCLRRLAAAV</sequence>